<reference evidence="1 2" key="1">
    <citation type="journal article" date="2023" name="ACS Omega">
        <title>Identification of the Neoaspergillic Acid Biosynthesis Gene Cluster by Establishing an In Vitro CRISPR-Ribonucleoprotein Genetic System in Aspergillus melleus.</title>
        <authorList>
            <person name="Yuan B."/>
            <person name="Grau M.F."/>
            <person name="Murata R.M."/>
            <person name="Torok T."/>
            <person name="Venkateswaran K."/>
            <person name="Stajich J.E."/>
            <person name="Wang C.C.C."/>
        </authorList>
    </citation>
    <scope>NUCLEOTIDE SEQUENCE [LARGE SCALE GENOMIC DNA]</scope>
    <source>
        <strain evidence="1 2">IMV 1140</strain>
    </source>
</reference>
<keyword evidence="2" id="KW-1185">Reference proteome</keyword>
<evidence type="ECO:0000313" key="1">
    <source>
        <dbReference type="EMBL" id="KAK1146209.1"/>
    </source>
</evidence>
<name>A0ACC3B7B7_9EURO</name>
<comment type="caution">
    <text evidence="1">The sequence shown here is derived from an EMBL/GenBank/DDBJ whole genome shotgun (WGS) entry which is preliminary data.</text>
</comment>
<protein>
    <submittedName>
        <fullName evidence="1">Terpene cyclase</fullName>
    </submittedName>
</protein>
<proteinExistence type="predicted"/>
<sequence>MLSSITLQSSTSRKSAPWASIRQISAIDVDSRHSMHDTAAKAIESFVVGLECDLRRFPVPEDPKLIDAAHNACLQHIPSEEHRRKAIPLLSVALLCATQVYPTLPFEVRLLITVYTAMFAYIDAYDDDDFIRNLDQFAMNFSRGAAQPDPCLKYLAHLVAVEVPKLWGPFASSCIVKATMDMVAGAILEKRFPSGFEHLAQNFPAFLRRKSGDSEAYVLFNFPESLFPESEYLGLYIHSLPGAIEISDFTNDIMSHCKESIVGNEKNTYIVSEARRQNCSSAEVLDQTCQSTWAMHQHLHQKLAVADERVLQAYCSFVDGMAGYHIVDPRYRLGEMGLAIRDGILLMEPQ</sequence>
<gene>
    <name evidence="1" type="ORF">N8T08_003299</name>
</gene>
<dbReference type="EMBL" id="JAOPJF010000019">
    <property type="protein sequence ID" value="KAK1146209.1"/>
    <property type="molecule type" value="Genomic_DNA"/>
</dbReference>
<accession>A0ACC3B7B7</accession>
<dbReference type="Proteomes" id="UP001177260">
    <property type="component" value="Unassembled WGS sequence"/>
</dbReference>
<organism evidence="1 2">
    <name type="scientific">Aspergillus melleus</name>
    <dbReference type="NCBI Taxonomy" id="138277"/>
    <lineage>
        <taxon>Eukaryota</taxon>
        <taxon>Fungi</taxon>
        <taxon>Dikarya</taxon>
        <taxon>Ascomycota</taxon>
        <taxon>Pezizomycotina</taxon>
        <taxon>Eurotiomycetes</taxon>
        <taxon>Eurotiomycetidae</taxon>
        <taxon>Eurotiales</taxon>
        <taxon>Aspergillaceae</taxon>
        <taxon>Aspergillus</taxon>
        <taxon>Aspergillus subgen. Circumdati</taxon>
    </lineage>
</organism>
<evidence type="ECO:0000313" key="2">
    <source>
        <dbReference type="Proteomes" id="UP001177260"/>
    </source>
</evidence>